<dbReference type="RefSeq" id="WP_340603523.1">
    <property type="nucleotide sequence ID" value="NZ_JBBMXV010000002.1"/>
</dbReference>
<sequence>MDDTALLEALREVDPATTEGIARGLGADPDAVDERLSELESIDRVERDGDEWRIAGDSRLDSSVEHMADRLGSEGERR</sequence>
<reference evidence="1 2" key="1">
    <citation type="journal article" date="2019" name="Int. J. Syst. Evol. Microbiol.">
        <title>The Global Catalogue of Microorganisms (GCM) 10K type strain sequencing project: providing services to taxonomists for standard genome sequencing and annotation.</title>
        <authorList>
            <consortium name="The Broad Institute Genomics Platform"/>
            <consortium name="The Broad Institute Genome Sequencing Center for Infectious Disease"/>
            <person name="Wu L."/>
            <person name="Ma J."/>
        </authorList>
    </citation>
    <scope>NUCLEOTIDE SEQUENCE [LARGE SCALE GENOMIC DNA]</scope>
    <source>
        <strain evidence="1 2">CGMCC 1.3240</strain>
    </source>
</reference>
<protein>
    <submittedName>
        <fullName evidence="1">Uncharacterized protein</fullName>
    </submittedName>
</protein>
<dbReference type="EMBL" id="JBHSXQ010000002">
    <property type="protein sequence ID" value="MFC6905007.1"/>
    <property type="molecule type" value="Genomic_DNA"/>
</dbReference>
<comment type="caution">
    <text evidence="1">The sequence shown here is derived from an EMBL/GenBank/DDBJ whole genome shotgun (WGS) entry which is preliminary data.</text>
</comment>
<keyword evidence="2" id="KW-1185">Reference proteome</keyword>
<evidence type="ECO:0000313" key="2">
    <source>
        <dbReference type="Proteomes" id="UP001596312"/>
    </source>
</evidence>
<organism evidence="1 2">
    <name type="scientific">Halalkalicoccus tibetensis</name>
    <dbReference type="NCBI Taxonomy" id="175632"/>
    <lineage>
        <taxon>Archaea</taxon>
        <taxon>Methanobacteriati</taxon>
        <taxon>Methanobacteriota</taxon>
        <taxon>Stenosarchaea group</taxon>
        <taxon>Halobacteria</taxon>
        <taxon>Halobacteriales</taxon>
        <taxon>Halococcaceae</taxon>
        <taxon>Halalkalicoccus</taxon>
    </lineage>
</organism>
<dbReference type="AlphaFoldDB" id="A0ABD5V0P8"/>
<accession>A0ABD5V0P8</accession>
<dbReference type="InterPro" id="IPR036390">
    <property type="entry name" value="WH_DNA-bd_sf"/>
</dbReference>
<dbReference type="Proteomes" id="UP001596312">
    <property type="component" value="Unassembled WGS sequence"/>
</dbReference>
<dbReference type="SUPFAM" id="SSF46785">
    <property type="entry name" value="Winged helix' DNA-binding domain"/>
    <property type="match status" value="1"/>
</dbReference>
<proteinExistence type="predicted"/>
<name>A0ABD5V0P8_9EURY</name>
<gene>
    <name evidence="1" type="ORF">ACFQGH_07295</name>
</gene>
<evidence type="ECO:0000313" key="1">
    <source>
        <dbReference type="EMBL" id="MFC6905007.1"/>
    </source>
</evidence>